<evidence type="ECO:0000313" key="1">
    <source>
        <dbReference type="EMBL" id="OAQ40816.1"/>
    </source>
</evidence>
<accession>A0A179DIC6</accession>
<dbReference type="AlphaFoldDB" id="A0A179DIC6"/>
<organism evidence="1 2">
    <name type="scientific">Pedobacter psychrophilus</name>
    <dbReference type="NCBI Taxonomy" id="1826909"/>
    <lineage>
        <taxon>Bacteria</taxon>
        <taxon>Pseudomonadati</taxon>
        <taxon>Bacteroidota</taxon>
        <taxon>Sphingobacteriia</taxon>
        <taxon>Sphingobacteriales</taxon>
        <taxon>Sphingobacteriaceae</taxon>
        <taxon>Pedobacter</taxon>
    </lineage>
</organism>
<evidence type="ECO:0008006" key="3">
    <source>
        <dbReference type="Google" id="ProtNLM"/>
    </source>
</evidence>
<dbReference type="EMBL" id="LWHJ01000022">
    <property type="protein sequence ID" value="OAQ40816.1"/>
    <property type="molecule type" value="Genomic_DNA"/>
</dbReference>
<protein>
    <recommendedName>
        <fullName evidence="3">Histidine kinase/HSP90-like ATPase domain-containing protein</fullName>
    </recommendedName>
</protein>
<dbReference type="STRING" id="1826909.A5893_07730"/>
<evidence type="ECO:0000313" key="2">
    <source>
        <dbReference type="Proteomes" id="UP000078459"/>
    </source>
</evidence>
<dbReference type="RefSeq" id="WP_068822046.1">
    <property type="nucleotide sequence ID" value="NZ_LWHJ01000022.1"/>
</dbReference>
<gene>
    <name evidence="1" type="ORF">A5893_07730</name>
</gene>
<keyword evidence="2" id="KW-1185">Reference proteome</keyword>
<dbReference type="OrthoDB" id="947656at2"/>
<name>A0A179DIC6_9SPHI</name>
<sequence>MVVKTGNLTLEIPVQITSYRLFIDQCLEFAIENSSLGNDFKRTAKFKLAIMELLTNAMKHCKVVSYIDIQCYPDKVVVKKIDSGQRFTFKDVDTDQHYDFPIDPFTEPSKINARLGNNYTLFINIKTKNQIEFLEPPVIDYLSIDEVPENFGLMIIKQCCDTFHYNYNKVLSQNIFEVIFKL</sequence>
<reference evidence="1 2" key="1">
    <citation type="submission" date="2016-04" db="EMBL/GenBank/DDBJ databases">
        <authorList>
            <person name="Evans L.H."/>
            <person name="Alamgir A."/>
            <person name="Owens N."/>
            <person name="Weber N.D."/>
            <person name="Virtaneva K."/>
            <person name="Barbian K."/>
            <person name="Babar A."/>
            <person name="Rosenke K."/>
        </authorList>
    </citation>
    <scope>NUCLEOTIDE SEQUENCE [LARGE SCALE GENOMIC DNA]</scope>
    <source>
        <strain evidence="1 2">CCM 8644</strain>
    </source>
</reference>
<comment type="caution">
    <text evidence="1">The sequence shown here is derived from an EMBL/GenBank/DDBJ whole genome shotgun (WGS) entry which is preliminary data.</text>
</comment>
<proteinExistence type="predicted"/>
<reference evidence="1 2" key="2">
    <citation type="submission" date="2016-06" db="EMBL/GenBank/DDBJ databases">
        <title>Pedobacter psychrophilus sp. nov., isolated from Antarctic fragmentary rock.</title>
        <authorList>
            <person name="Svec P."/>
        </authorList>
    </citation>
    <scope>NUCLEOTIDE SEQUENCE [LARGE SCALE GENOMIC DNA]</scope>
    <source>
        <strain evidence="1 2">CCM 8644</strain>
    </source>
</reference>
<dbReference type="Proteomes" id="UP000078459">
    <property type="component" value="Unassembled WGS sequence"/>
</dbReference>